<comment type="cofactor">
    <cofactor evidence="1">
        <name>Mg(2+)</name>
        <dbReference type="ChEBI" id="CHEBI:18420"/>
    </cofactor>
</comment>
<proteinExistence type="inferred from homology"/>
<feature type="region of interest" description="Disordered" evidence="14">
    <location>
        <begin position="23"/>
        <end position="44"/>
    </location>
</feature>
<dbReference type="OrthoDB" id="442176at2759"/>
<name>A0A175VZU6_9PEZI</name>
<dbReference type="SUPFAM" id="SSF55154">
    <property type="entry name" value="CYTH-like phosphatases"/>
    <property type="match status" value="1"/>
</dbReference>
<comment type="caution">
    <text evidence="16">The sequence shown here is derived from an EMBL/GenBank/DDBJ whole genome shotgun (WGS) entry which is preliminary data.</text>
</comment>
<gene>
    <name evidence="16" type="ORF">MMYC01_206041</name>
</gene>
<dbReference type="GO" id="GO:0000287">
    <property type="term" value="F:magnesium ion binding"/>
    <property type="evidence" value="ECO:0007669"/>
    <property type="project" value="TreeGrafter"/>
</dbReference>
<evidence type="ECO:0000256" key="12">
    <source>
        <dbReference type="ARBA" id="ARBA00022990"/>
    </source>
</evidence>
<evidence type="ECO:0000256" key="2">
    <source>
        <dbReference type="ARBA" id="ARBA00002106"/>
    </source>
</evidence>
<dbReference type="InterPro" id="IPR023577">
    <property type="entry name" value="CYTH_domain"/>
</dbReference>
<keyword evidence="8" id="KW-0963">Cytoplasm</keyword>
<evidence type="ECO:0000256" key="9">
    <source>
        <dbReference type="ARBA" id="ARBA00022723"/>
    </source>
</evidence>
<dbReference type="EC" id="3.6.1.28" evidence="6"/>
<dbReference type="CDD" id="cd07758">
    <property type="entry name" value="ThTPase"/>
    <property type="match status" value="1"/>
</dbReference>
<dbReference type="PANTHER" id="PTHR14586">
    <property type="entry name" value="THIAMINE-TRIPHOSPHATASE"/>
    <property type="match status" value="1"/>
</dbReference>
<evidence type="ECO:0000256" key="1">
    <source>
        <dbReference type="ARBA" id="ARBA00001946"/>
    </source>
</evidence>
<evidence type="ECO:0000313" key="16">
    <source>
        <dbReference type="EMBL" id="KXX76761.1"/>
    </source>
</evidence>
<evidence type="ECO:0000256" key="7">
    <source>
        <dbReference type="ARBA" id="ARBA00020088"/>
    </source>
</evidence>
<keyword evidence="9" id="KW-0479">Metal-binding</keyword>
<dbReference type="EMBL" id="LCTW02000194">
    <property type="protein sequence ID" value="KXX76761.1"/>
    <property type="molecule type" value="Genomic_DNA"/>
</dbReference>
<evidence type="ECO:0000256" key="3">
    <source>
        <dbReference type="ARBA" id="ARBA00004496"/>
    </source>
</evidence>
<reference evidence="16 17" key="1">
    <citation type="journal article" date="2016" name="Genome Announc.">
        <title>Genome Sequence of Madurella mycetomatis mm55, Isolated from a Human Mycetoma Case in Sudan.</title>
        <authorList>
            <person name="Smit S."/>
            <person name="Derks M.F."/>
            <person name="Bervoets S."/>
            <person name="Fahal A."/>
            <person name="van Leeuwen W."/>
            <person name="van Belkum A."/>
            <person name="van de Sande W.W."/>
        </authorList>
    </citation>
    <scope>NUCLEOTIDE SEQUENCE [LARGE SCALE GENOMIC DNA]</scope>
    <source>
        <strain evidence="17">mm55</strain>
    </source>
</reference>
<feature type="domain" description="CYTH" evidence="15">
    <location>
        <begin position="85"/>
        <end position="214"/>
    </location>
</feature>
<keyword evidence="10" id="KW-0378">Hydrolase</keyword>
<evidence type="ECO:0000256" key="11">
    <source>
        <dbReference type="ARBA" id="ARBA00022842"/>
    </source>
</evidence>
<evidence type="ECO:0000256" key="8">
    <source>
        <dbReference type="ARBA" id="ARBA00022490"/>
    </source>
</evidence>
<evidence type="ECO:0000256" key="14">
    <source>
        <dbReference type="SAM" id="MobiDB-lite"/>
    </source>
</evidence>
<dbReference type="AlphaFoldDB" id="A0A175VZU6"/>
<keyword evidence="12" id="KW-0007">Acetylation</keyword>
<comment type="subcellular location">
    <subcellularLocation>
        <location evidence="3">Cytoplasm</location>
    </subcellularLocation>
</comment>
<feature type="compositionally biased region" description="Polar residues" evidence="14">
    <location>
        <begin position="23"/>
        <end position="33"/>
    </location>
</feature>
<dbReference type="Pfam" id="PF01928">
    <property type="entry name" value="CYTH"/>
    <property type="match status" value="1"/>
</dbReference>
<sequence length="259" mass="29346">MLRGPLRPTPFLFLRAHHTLHSPLTGTATQPTHPLTGPRPWTPTAPGKTILEVERKFPALAVPSLSPPHCRGFAPAFGSVTRLPTRQIHDIYYDTASHALCAAGAWVRLRNGRWEAKLRRGGDFVNSRFEELTREDEIARCVGAILMPRDPSAAVRPENCFGLARMAEFVTTREAWLCDGEFKVVRDRMDFGHEVGEVELQVGVEALGERGKEREMERMDGRIGEFMERYTWAFDWSRGEAKGKLTAWFEMAEREKKEG</sequence>
<evidence type="ECO:0000256" key="6">
    <source>
        <dbReference type="ARBA" id="ARBA00012378"/>
    </source>
</evidence>
<keyword evidence="17" id="KW-1185">Reference proteome</keyword>
<accession>A0A175VZU6</accession>
<dbReference type="InterPro" id="IPR033469">
    <property type="entry name" value="CYTH-like_dom_sf"/>
</dbReference>
<dbReference type="GO" id="GO:0006772">
    <property type="term" value="P:thiamine metabolic process"/>
    <property type="evidence" value="ECO:0007669"/>
    <property type="project" value="InterPro"/>
</dbReference>
<dbReference type="GO" id="GO:0005737">
    <property type="term" value="C:cytoplasm"/>
    <property type="evidence" value="ECO:0007669"/>
    <property type="project" value="UniProtKB-SubCell"/>
</dbReference>
<comment type="subunit">
    <text evidence="5">Monomer.</text>
</comment>
<dbReference type="PANTHER" id="PTHR14586:SF1">
    <property type="entry name" value="THIAMINE-TRIPHOSPHATASE"/>
    <property type="match status" value="1"/>
</dbReference>
<organism evidence="16 17">
    <name type="scientific">Madurella mycetomatis</name>
    <dbReference type="NCBI Taxonomy" id="100816"/>
    <lineage>
        <taxon>Eukaryota</taxon>
        <taxon>Fungi</taxon>
        <taxon>Dikarya</taxon>
        <taxon>Ascomycota</taxon>
        <taxon>Pezizomycotina</taxon>
        <taxon>Sordariomycetes</taxon>
        <taxon>Sordariomycetidae</taxon>
        <taxon>Sordariales</taxon>
        <taxon>Sordariales incertae sedis</taxon>
        <taxon>Madurella</taxon>
    </lineage>
</organism>
<evidence type="ECO:0000256" key="10">
    <source>
        <dbReference type="ARBA" id="ARBA00022801"/>
    </source>
</evidence>
<dbReference type="GO" id="GO:0042357">
    <property type="term" value="P:thiamine diphosphate metabolic process"/>
    <property type="evidence" value="ECO:0007669"/>
    <property type="project" value="TreeGrafter"/>
</dbReference>
<dbReference type="Proteomes" id="UP000078237">
    <property type="component" value="Unassembled WGS sequence"/>
</dbReference>
<keyword evidence="11" id="KW-0460">Magnesium</keyword>
<dbReference type="STRING" id="100816.A0A175VZU6"/>
<comment type="catalytic activity">
    <reaction evidence="13">
        <text>thiamine triphosphate + H2O = thiamine diphosphate + phosphate + H(+)</text>
        <dbReference type="Rhea" id="RHEA:11744"/>
        <dbReference type="ChEBI" id="CHEBI:15377"/>
        <dbReference type="ChEBI" id="CHEBI:15378"/>
        <dbReference type="ChEBI" id="CHEBI:43474"/>
        <dbReference type="ChEBI" id="CHEBI:58937"/>
        <dbReference type="ChEBI" id="CHEBI:58938"/>
        <dbReference type="EC" id="3.6.1.28"/>
    </reaction>
</comment>
<dbReference type="GO" id="GO:0050333">
    <property type="term" value="F:thiamine triphosphate phosphatase activity"/>
    <property type="evidence" value="ECO:0007669"/>
    <property type="project" value="UniProtKB-EC"/>
</dbReference>
<evidence type="ECO:0000313" key="17">
    <source>
        <dbReference type="Proteomes" id="UP000078237"/>
    </source>
</evidence>
<protein>
    <recommendedName>
        <fullName evidence="7">Thiamine-triphosphatase</fullName>
        <ecNumber evidence="6">3.6.1.28</ecNumber>
    </recommendedName>
</protein>
<evidence type="ECO:0000256" key="4">
    <source>
        <dbReference type="ARBA" id="ARBA00008181"/>
    </source>
</evidence>
<evidence type="ECO:0000256" key="5">
    <source>
        <dbReference type="ARBA" id="ARBA00011245"/>
    </source>
</evidence>
<dbReference type="InterPro" id="IPR012177">
    <property type="entry name" value="ThTPase_euk"/>
</dbReference>
<comment type="similarity">
    <text evidence="4">Belongs to the ThTPase family.</text>
</comment>
<comment type="function">
    <text evidence="2">Hydrolase highly specific for thiamine triphosphate (ThTP).</text>
</comment>
<dbReference type="Gene3D" id="2.40.320.10">
    <property type="entry name" value="Hypothetical Protein Pfu-838710-001"/>
    <property type="match status" value="1"/>
</dbReference>
<dbReference type="VEuPathDB" id="FungiDB:MMYC01_206041"/>
<evidence type="ECO:0000259" key="15">
    <source>
        <dbReference type="Pfam" id="PF01928"/>
    </source>
</evidence>
<evidence type="ECO:0000256" key="13">
    <source>
        <dbReference type="ARBA" id="ARBA00048194"/>
    </source>
</evidence>
<dbReference type="InterPro" id="IPR039582">
    <property type="entry name" value="THTPA"/>
</dbReference>